<gene>
    <name evidence="5" type="ORF">OG288_07570</name>
</gene>
<keyword evidence="6" id="KW-1185">Reference proteome</keyword>
<dbReference type="Proteomes" id="UP001432166">
    <property type="component" value="Chromosome"/>
</dbReference>
<sequence>MQASTREVREGNEVRLGPDARSYGSYIGGRSVTGDDWVYVVDAAALLDDAFSNLTLKRRLERGQAPDGELPSSIVGRVAKAGPDEVRLALEAASRAAVEWAAVPLEVRLDRVCTLLHRRVAERAEEIEEILVQEGHPRVLARWQVSGMLECWGPESVGFYHSQLHQEFRHGVREISVRRRPDGVVCLNPPQNAPMASALLGVHAIFAGNALVVRAPRSGPLGVMYALQELVAPVLDEVGAPPGTLGVVCGDPAPLLNAWLESPLVDDIMYFGSSEAGIRFQDRCVAAGKKPILELAGNDVVTIWKDADVELAAEALTEGFFGSGQLCMIPNQVVVHPEVAEPLLAELVRQARLVRPGRAGDEDVLLTPVLRNEKFFDCLDDALLQGAELVCGGHAMLVDGTRDPAGIFLEPTVVLVRGLTDARRMTAVSQETFFPLLPVIVAEPDDDEWLLERFIDFVNSTGYGLRNSLWAADRTVVDRFVDRVTEGGLLKVNDSHIGFLPYLPSHGGTGLTGGVFGEANYPALRTTHVQGVSVSPGGIRPRDAVFGTGGRPAA</sequence>
<evidence type="ECO:0000259" key="4">
    <source>
        <dbReference type="Pfam" id="PF00171"/>
    </source>
</evidence>
<dbReference type="RefSeq" id="WP_328939997.1">
    <property type="nucleotide sequence ID" value="NZ_CP108133.1"/>
</dbReference>
<dbReference type="InterPro" id="IPR016163">
    <property type="entry name" value="Ald_DH_C"/>
</dbReference>
<dbReference type="SUPFAM" id="SSF53720">
    <property type="entry name" value="ALDH-like"/>
    <property type="match status" value="1"/>
</dbReference>
<dbReference type="Gene3D" id="3.40.605.10">
    <property type="entry name" value="Aldehyde Dehydrogenase, Chain A, domain 1"/>
    <property type="match status" value="1"/>
</dbReference>
<feature type="domain" description="Aldehyde dehydrogenase" evidence="4">
    <location>
        <begin position="73"/>
        <end position="513"/>
    </location>
</feature>
<dbReference type="Gene3D" id="3.40.309.10">
    <property type="entry name" value="Aldehyde Dehydrogenase, Chain A, domain 2"/>
    <property type="match status" value="1"/>
</dbReference>
<evidence type="ECO:0000256" key="1">
    <source>
        <dbReference type="ARBA" id="ARBA00009986"/>
    </source>
</evidence>
<keyword evidence="2" id="KW-0560">Oxidoreductase</keyword>
<dbReference type="EMBL" id="CP108133">
    <property type="protein sequence ID" value="WTP54802.1"/>
    <property type="molecule type" value="Genomic_DNA"/>
</dbReference>
<keyword evidence="3" id="KW-0520">NAD</keyword>
<dbReference type="InterPro" id="IPR015590">
    <property type="entry name" value="Aldehyde_DH_dom"/>
</dbReference>
<evidence type="ECO:0000256" key="3">
    <source>
        <dbReference type="ARBA" id="ARBA00023027"/>
    </source>
</evidence>
<evidence type="ECO:0000313" key="6">
    <source>
        <dbReference type="Proteomes" id="UP001432166"/>
    </source>
</evidence>
<reference evidence="5" key="1">
    <citation type="submission" date="2022-10" db="EMBL/GenBank/DDBJ databases">
        <title>The complete genomes of actinobacterial strains from the NBC collection.</title>
        <authorList>
            <person name="Joergensen T.S."/>
            <person name="Alvarez Arevalo M."/>
            <person name="Sterndorff E.B."/>
            <person name="Faurdal D."/>
            <person name="Vuksanovic O."/>
            <person name="Mourched A.-S."/>
            <person name="Charusanti P."/>
            <person name="Shaw S."/>
            <person name="Blin K."/>
            <person name="Weber T."/>
        </authorList>
    </citation>
    <scope>NUCLEOTIDE SEQUENCE</scope>
    <source>
        <strain evidence="5">NBC_00189</strain>
    </source>
</reference>
<protein>
    <submittedName>
        <fullName evidence="5">Aldehyde dehydrogenase</fullName>
    </submittedName>
</protein>
<dbReference type="Pfam" id="PF00171">
    <property type="entry name" value="Aldedh"/>
    <property type="match status" value="1"/>
</dbReference>
<dbReference type="PANTHER" id="PTHR42986:SF1">
    <property type="entry name" value="BENZALDEHYDE DEHYDROGENASE YFMT"/>
    <property type="match status" value="1"/>
</dbReference>
<evidence type="ECO:0000313" key="5">
    <source>
        <dbReference type="EMBL" id="WTP54802.1"/>
    </source>
</evidence>
<dbReference type="InterPro" id="IPR016162">
    <property type="entry name" value="Ald_DH_N"/>
</dbReference>
<organism evidence="5 6">
    <name type="scientific">Streptomyces tauricus</name>
    <dbReference type="NCBI Taxonomy" id="68274"/>
    <lineage>
        <taxon>Bacteria</taxon>
        <taxon>Bacillati</taxon>
        <taxon>Actinomycetota</taxon>
        <taxon>Actinomycetes</taxon>
        <taxon>Kitasatosporales</taxon>
        <taxon>Streptomycetaceae</taxon>
        <taxon>Streptomyces</taxon>
        <taxon>Streptomyces aurantiacus group</taxon>
    </lineage>
</organism>
<accession>A0ABZ1JX25</accession>
<proteinExistence type="inferred from homology"/>
<comment type="similarity">
    <text evidence="1">Belongs to the aldehyde dehydrogenase family.</text>
</comment>
<evidence type="ECO:0000256" key="2">
    <source>
        <dbReference type="ARBA" id="ARBA00023002"/>
    </source>
</evidence>
<dbReference type="InterPro" id="IPR016161">
    <property type="entry name" value="Ald_DH/histidinol_DH"/>
</dbReference>
<name>A0ABZ1JX25_9ACTN</name>
<dbReference type="PANTHER" id="PTHR42986">
    <property type="entry name" value="BENZALDEHYDE DEHYDROGENASE YFMT"/>
    <property type="match status" value="1"/>
</dbReference>